<sequence>MALENAYTGNIFRSFDLASIKAQILLARGLNQTVAQSEEVHYVVETADVTPFPLPIIIENDVYVDARTFTTLDKTGALKIRNPIEHAMRLDQARWELVWKRNNGKLGALMAQLPYHHEVFSKWVSDTISHAFSLAPYQSGQVQALAAMFSVGQFYNNFSDDAQMFRLQQLMSRDLGIPFNLFESVTGNTDHLFPRDAAEFVETLKAADITPRLSDFSVLTLNQALATSFFGVSYDKQLCWSAIEYPPSLMVMIKTCLEHNMYNRSRLGAVVKKTNVSKKKDKFLFTYNTILNQSSKPTNIQ</sequence>
<protein>
    <recommendedName>
        <fullName evidence="3">Virion structural protein</fullName>
    </recommendedName>
</protein>
<dbReference type="EMBL" id="KX397369">
    <property type="protein sequence ID" value="ANZ49633.1"/>
    <property type="molecule type" value="Genomic_DNA"/>
</dbReference>
<evidence type="ECO:0000313" key="2">
    <source>
        <dbReference type="Proteomes" id="UP000202923"/>
    </source>
</evidence>
<organism evidence="1 2">
    <name type="scientific">Erwinia phage vB_EamM_Kwan</name>
    <dbReference type="NCBI Taxonomy" id="1883374"/>
    <lineage>
        <taxon>Viruses</taxon>
        <taxon>Duplodnaviria</taxon>
        <taxon>Heunggongvirae</taxon>
        <taxon>Uroviricota</taxon>
        <taxon>Caudoviricetes</taxon>
        <taxon>Chimalliviridae</taxon>
        <taxon>Wellingtonvirus</taxon>
        <taxon>Wellingtonvirus wellington</taxon>
    </lineage>
</organism>
<proteinExistence type="predicted"/>
<dbReference type="RefSeq" id="YP_009278886.1">
    <property type="nucleotide sequence ID" value="NC_031010.1"/>
</dbReference>
<dbReference type="InterPro" id="IPR057921">
    <property type="entry name" value="PhiKZ_VTX"/>
</dbReference>
<dbReference type="KEGG" id="vg:29062125"/>
<gene>
    <name evidence="1" type="ORF">KWAN_281</name>
</gene>
<evidence type="ECO:0000313" key="1">
    <source>
        <dbReference type="EMBL" id="ANZ49633.1"/>
    </source>
</evidence>
<accession>A0A1B2IEF5</accession>
<dbReference type="Proteomes" id="UP000202923">
    <property type="component" value="Genome"/>
</dbReference>
<reference evidence="1 2" key="1">
    <citation type="submission" date="2016-06" db="EMBL/GenBank/DDBJ databases">
        <authorList>
            <person name="Kjaerup R.B."/>
            <person name="Dalgaard T.S."/>
            <person name="Juul-Madsen H.R."/>
        </authorList>
    </citation>
    <scope>NUCLEOTIDE SEQUENCE [LARGE SCALE GENOMIC DNA]</scope>
</reference>
<name>A0A1B2IEF5_9CAUD</name>
<dbReference type="Pfam" id="PF25614">
    <property type="entry name" value="PhiKZ_VTX"/>
    <property type="match status" value="1"/>
</dbReference>
<dbReference type="GeneID" id="29062125"/>
<evidence type="ECO:0008006" key="3">
    <source>
        <dbReference type="Google" id="ProtNLM"/>
    </source>
</evidence>
<dbReference type="OrthoDB" id="6141at10239"/>